<protein>
    <recommendedName>
        <fullName evidence="1">Antitoxin SocA-like Panacea domain-containing protein</fullName>
    </recommendedName>
</protein>
<proteinExistence type="predicted"/>
<dbReference type="Proteomes" id="UP000617555">
    <property type="component" value="Unassembled WGS sequence"/>
</dbReference>
<dbReference type="RefSeq" id="WP_188740533.1">
    <property type="nucleotide sequence ID" value="NZ_BMII01000033.1"/>
</dbReference>
<dbReference type="InterPro" id="IPR025272">
    <property type="entry name" value="SocA_Panacea"/>
</dbReference>
<sequence length="154" mass="18131">MNINDVCDYVIHRVIESGESLSNLKLQKLLYYVQSWHLAFESKPLFNGKFQAWVHGPVSREIYSRFSDTKSLYSDINQEDISQDFDPENLDSDCKSHIDRVLSVYAKYSGPQLEEMTHKESPWVEAREGYSSWERCEVELNENTMMECYSKRLQ</sequence>
<reference evidence="3" key="1">
    <citation type="journal article" date="2019" name="Int. J. Syst. Evol. Microbiol.">
        <title>The Global Catalogue of Microorganisms (GCM) 10K type strain sequencing project: providing services to taxonomists for standard genome sequencing and annotation.</title>
        <authorList>
            <consortium name="The Broad Institute Genomics Platform"/>
            <consortium name="The Broad Institute Genome Sequencing Center for Infectious Disease"/>
            <person name="Wu L."/>
            <person name="Ma J."/>
        </authorList>
    </citation>
    <scope>NUCLEOTIDE SEQUENCE [LARGE SCALE GENOMIC DNA]</scope>
    <source>
        <strain evidence="3">CGMCC 1.15339</strain>
    </source>
</reference>
<comment type="caution">
    <text evidence="2">The sequence shown here is derived from an EMBL/GenBank/DDBJ whole genome shotgun (WGS) entry which is preliminary data.</text>
</comment>
<feature type="domain" description="Antitoxin SocA-like Panacea" evidence="1">
    <location>
        <begin position="26"/>
        <end position="123"/>
    </location>
</feature>
<gene>
    <name evidence="2" type="ORF">GCM10011607_34320</name>
</gene>
<organism evidence="2 3">
    <name type="scientific">Shewanella inventionis</name>
    <dbReference type="NCBI Taxonomy" id="1738770"/>
    <lineage>
        <taxon>Bacteria</taxon>
        <taxon>Pseudomonadati</taxon>
        <taxon>Pseudomonadota</taxon>
        <taxon>Gammaproteobacteria</taxon>
        <taxon>Alteromonadales</taxon>
        <taxon>Shewanellaceae</taxon>
        <taxon>Shewanella</taxon>
    </lineage>
</organism>
<name>A0ABQ1JNU1_9GAMM</name>
<dbReference type="EMBL" id="BMII01000033">
    <property type="protein sequence ID" value="GGB70936.1"/>
    <property type="molecule type" value="Genomic_DNA"/>
</dbReference>
<evidence type="ECO:0000313" key="2">
    <source>
        <dbReference type="EMBL" id="GGB70936.1"/>
    </source>
</evidence>
<evidence type="ECO:0000259" key="1">
    <source>
        <dbReference type="Pfam" id="PF13274"/>
    </source>
</evidence>
<evidence type="ECO:0000313" key="3">
    <source>
        <dbReference type="Proteomes" id="UP000617555"/>
    </source>
</evidence>
<dbReference type="Pfam" id="PF13274">
    <property type="entry name" value="SocA_Panacea"/>
    <property type="match status" value="1"/>
</dbReference>
<keyword evidence="3" id="KW-1185">Reference proteome</keyword>
<accession>A0ABQ1JNU1</accession>